<dbReference type="OrthoDB" id="684045at2759"/>
<dbReference type="PANTHER" id="PTHR46672">
    <property type="entry name" value="OS08G0495500 PROTEIN-RELATED"/>
    <property type="match status" value="1"/>
</dbReference>
<dbReference type="Proteomes" id="UP000198287">
    <property type="component" value="Unassembled WGS sequence"/>
</dbReference>
<dbReference type="EMBL" id="LNIX01000001">
    <property type="protein sequence ID" value="OXA64442.1"/>
    <property type="molecule type" value="Genomic_DNA"/>
</dbReference>
<sequence length="878" mass="100126">MTSHSSVRVPNYISIIDTRFTPENEMNSILLTIFSSMSALKETPDYIRYTSKLIWIQYPPNSDTQSSLILFQYYSGGSVNFHPLQTNDLLDLSAVWFNFQSNLGEMSVHHQSIALSADTSCFSYPFLLDTPTGPCVISTLSSHYNYTAVQPSQHENHKIAVGAVLDGIVLSEYVYTAWIKYSSRRYEWINVATTYDFVEFQVFVKPGGFNSLGLLMPFDLLTWILTLGGTTVATLLMFVMQSKKTLSIGKFLSIWWSCLMLLLDEVNLPSARILVTETKYRLVFVTLLMMSFQLDELYKGSLCSYLTASLLPETPSDWGDLASVEDHPILTTSIIRQRNFDTGEITDSFIVKDFVISDLLVDFKKAHPFRNILQKLDDKITFITADMFAVVKNITENGAIENMAHEIISVSEKFAIVNMASDLFVFDALINVKGGFIAVKNSAISFFTSRSPWFVRKNFFSVIFSRGLARLVEAGIFQKWETTHWEFILLNRVAFYETNTPMGVHYGRIVNAKIGLNILEVEEKVDTEAHEFVWNIDNFNFLSNDKNFLDTHAFLFTAGSSLGVPSKWRLYFARNSALSCTTLCFQLVEYNGTDQVPVTLEVIVDNGPRSKFEYKMDIHYFAPTWAIQCDDFLGYYKEKNLNAPWMRMQNYPSGVFTLPSICKTLGRDTLKLIINVRVFGKPTFTANGILSSSSTTLEMEREKSVQRHKKVILAMLESGDRSDVTFETRDDQRVTAHRLILSMQSTVFAAMFASEMKEKVEGVVKLDDIGGDGVKILLKFLYTGELDEKWSEFYEEIVNAANKYQIMSLMEMCGKLLPTLVSWENCFELLNLTELYDMTGAKEEIENFMKSDPEKLLQLCRSSHPPKRPRYTEFLTKM</sequence>
<dbReference type="AlphaFoldDB" id="A0A226F3S9"/>
<dbReference type="PANTHER" id="PTHR46672:SF8">
    <property type="entry name" value="BTB DOMAIN-CONTAINING PROTEIN"/>
    <property type="match status" value="1"/>
</dbReference>
<feature type="transmembrane region" description="Helical" evidence="1">
    <location>
        <begin position="220"/>
        <end position="239"/>
    </location>
</feature>
<dbReference type="InterPro" id="IPR000210">
    <property type="entry name" value="BTB/POZ_dom"/>
</dbReference>
<dbReference type="InterPro" id="IPR044714">
    <property type="entry name" value="AtSIBP1-like"/>
</dbReference>
<dbReference type="Gene3D" id="3.30.710.10">
    <property type="entry name" value="Potassium Channel Kv1.1, Chain A"/>
    <property type="match status" value="1"/>
</dbReference>
<keyword evidence="1" id="KW-0472">Membrane</keyword>
<comment type="caution">
    <text evidence="3">The sequence shown here is derived from an EMBL/GenBank/DDBJ whole genome shotgun (WGS) entry which is preliminary data.</text>
</comment>
<dbReference type="SMART" id="SM00225">
    <property type="entry name" value="BTB"/>
    <property type="match status" value="1"/>
</dbReference>
<gene>
    <name evidence="3" type="ORF">Fcan01_00505</name>
</gene>
<evidence type="ECO:0000256" key="1">
    <source>
        <dbReference type="SAM" id="Phobius"/>
    </source>
</evidence>
<evidence type="ECO:0000259" key="2">
    <source>
        <dbReference type="PROSITE" id="PS50097"/>
    </source>
</evidence>
<dbReference type="Pfam" id="PF00651">
    <property type="entry name" value="BTB"/>
    <property type="match status" value="1"/>
</dbReference>
<feature type="transmembrane region" description="Helical" evidence="1">
    <location>
        <begin position="246"/>
        <end position="263"/>
    </location>
</feature>
<dbReference type="STRING" id="158441.A0A226F3S9"/>
<name>A0A226F3S9_FOLCA</name>
<accession>A0A226F3S9</accession>
<reference evidence="3 4" key="1">
    <citation type="submission" date="2015-12" db="EMBL/GenBank/DDBJ databases">
        <title>The genome of Folsomia candida.</title>
        <authorList>
            <person name="Faddeeva A."/>
            <person name="Derks M.F."/>
            <person name="Anvar Y."/>
            <person name="Smit S."/>
            <person name="Van Straalen N."/>
            <person name="Roelofs D."/>
        </authorList>
    </citation>
    <scope>NUCLEOTIDE SEQUENCE [LARGE SCALE GENOMIC DNA]</scope>
    <source>
        <strain evidence="3 4">VU population</strain>
        <tissue evidence="3">Whole body</tissue>
    </source>
</reference>
<feature type="domain" description="BTB" evidence="2">
    <location>
        <begin position="722"/>
        <end position="790"/>
    </location>
</feature>
<keyword evidence="4" id="KW-1185">Reference proteome</keyword>
<proteinExistence type="predicted"/>
<evidence type="ECO:0000313" key="4">
    <source>
        <dbReference type="Proteomes" id="UP000198287"/>
    </source>
</evidence>
<dbReference type="CDD" id="cd18186">
    <property type="entry name" value="BTB_POZ_ZBTB_KLHL-like"/>
    <property type="match status" value="1"/>
</dbReference>
<dbReference type="PROSITE" id="PS50097">
    <property type="entry name" value="BTB"/>
    <property type="match status" value="1"/>
</dbReference>
<protein>
    <submittedName>
        <fullName evidence="3">Kelch-like protein 21</fullName>
    </submittedName>
</protein>
<dbReference type="InterPro" id="IPR011333">
    <property type="entry name" value="SKP1/BTB/POZ_sf"/>
</dbReference>
<keyword evidence="1" id="KW-1133">Transmembrane helix</keyword>
<keyword evidence="1" id="KW-0812">Transmembrane</keyword>
<evidence type="ECO:0000313" key="3">
    <source>
        <dbReference type="EMBL" id="OXA64442.1"/>
    </source>
</evidence>
<organism evidence="3 4">
    <name type="scientific">Folsomia candida</name>
    <name type="common">Springtail</name>
    <dbReference type="NCBI Taxonomy" id="158441"/>
    <lineage>
        <taxon>Eukaryota</taxon>
        <taxon>Metazoa</taxon>
        <taxon>Ecdysozoa</taxon>
        <taxon>Arthropoda</taxon>
        <taxon>Hexapoda</taxon>
        <taxon>Collembola</taxon>
        <taxon>Entomobryomorpha</taxon>
        <taxon>Isotomoidea</taxon>
        <taxon>Isotomidae</taxon>
        <taxon>Proisotominae</taxon>
        <taxon>Folsomia</taxon>
    </lineage>
</organism>
<dbReference type="SUPFAM" id="SSF54695">
    <property type="entry name" value="POZ domain"/>
    <property type="match status" value="1"/>
</dbReference>